<dbReference type="PANTHER" id="PTHR35127">
    <property type="entry name" value="OS03G0736900 PROTEIN"/>
    <property type="match status" value="1"/>
</dbReference>
<keyword evidence="2" id="KW-1185">Reference proteome</keyword>
<evidence type="ECO:0000313" key="3">
    <source>
        <dbReference type="RefSeq" id="XP_009769618.1"/>
    </source>
</evidence>
<feature type="domain" description="DUF7804" evidence="1">
    <location>
        <begin position="89"/>
        <end position="174"/>
    </location>
</feature>
<dbReference type="STRING" id="4096.A0A1U7VTD9"/>
<dbReference type="PANTHER" id="PTHR35127:SF4">
    <property type="entry name" value="SORGHUM BICOLOR PROTEIN TARGETED EITHER TO MITOCHONDRIA OR CHLOROPLAST PROTEINS T50848"/>
    <property type="match status" value="1"/>
</dbReference>
<dbReference type="Pfam" id="PF25089">
    <property type="entry name" value="DUF7804"/>
    <property type="match status" value="1"/>
</dbReference>
<reference evidence="2" key="1">
    <citation type="journal article" date="2013" name="Genome Biol.">
        <title>Reference genomes and transcriptomes of Nicotiana sylvestris and Nicotiana tomentosiformis.</title>
        <authorList>
            <person name="Sierro N."/>
            <person name="Battey J.N."/>
            <person name="Ouadi S."/>
            <person name="Bovet L."/>
            <person name="Goepfert S."/>
            <person name="Bakaher N."/>
            <person name="Peitsch M.C."/>
            <person name="Ivanov N.V."/>
        </authorList>
    </citation>
    <scope>NUCLEOTIDE SEQUENCE [LARGE SCALE GENOMIC DNA]</scope>
</reference>
<dbReference type="Proteomes" id="UP000189701">
    <property type="component" value="Unplaced"/>
</dbReference>
<name>A0A1U7VTD9_NICSY</name>
<dbReference type="eggNOG" id="ENOG502S2AK">
    <property type="taxonomic scope" value="Eukaryota"/>
</dbReference>
<proteinExistence type="predicted"/>
<dbReference type="InterPro" id="IPR056706">
    <property type="entry name" value="DUF7804"/>
</dbReference>
<gene>
    <name evidence="3" type="primary">LOC104220443</name>
</gene>
<organism evidence="2 3">
    <name type="scientific">Nicotiana sylvestris</name>
    <name type="common">Wood tobacco</name>
    <name type="synonym">South American tobacco</name>
    <dbReference type="NCBI Taxonomy" id="4096"/>
    <lineage>
        <taxon>Eukaryota</taxon>
        <taxon>Viridiplantae</taxon>
        <taxon>Streptophyta</taxon>
        <taxon>Embryophyta</taxon>
        <taxon>Tracheophyta</taxon>
        <taxon>Spermatophyta</taxon>
        <taxon>Magnoliopsida</taxon>
        <taxon>eudicotyledons</taxon>
        <taxon>Gunneridae</taxon>
        <taxon>Pentapetalae</taxon>
        <taxon>asterids</taxon>
        <taxon>lamiids</taxon>
        <taxon>Solanales</taxon>
        <taxon>Solanaceae</taxon>
        <taxon>Nicotianoideae</taxon>
        <taxon>Nicotianeae</taxon>
        <taxon>Nicotiana</taxon>
    </lineage>
</organism>
<protein>
    <submittedName>
        <fullName evidence="3">Uncharacterized protein LOC104220443</fullName>
    </submittedName>
</protein>
<sequence length="252" mass="28933">MTSLHIHPIVPVGTLDKSGTILRRLTWSVRKNDRHKCVSTHSFVSKPSLSISNQMMQRRPLSVSASMILSNPQPQDTVIKDDDQRKEAIVSENLDEWMKEWMVDIVKNLKQAPLLVHIYAQEDDRGQERRPQIKTERALVEKWQKMKNEWENGEKRTPDGLIFVEELRDEEDRELNENGNDNSEEDSVEGLTKSWGLIVQGKGVEFGPACYLLKTSRVGAGRGMGLFCTHYCLVRVKNFRESALTQLKGCWL</sequence>
<accession>A0A1U7VTD9</accession>
<dbReference type="KEGG" id="nsy:104220443"/>
<evidence type="ECO:0000313" key="2">
    <source>
        <dbReference type="Proteomes" id="UP000189701"/>
    </source>
</evidence>
<dbReference type="RefSeq" id="XP_009769618.1">
    <property type="nucleotide sequence ID" value="XM_009771316.1"/>
</dbReference>
<evidence type="ECO:0000259" key="1">
    <source>
        <dbReference type="Pfam" id="PF25089"/>
    </source>
</evidence>
<dbReference type="GeneID" id="104220443"/>
<dbReference type="OrthoDB" id="2013011at2759"/>
<reference evidence="3" key="2">
    <citation type="submission" date="2025-08" db="UniProtKB">
        <authorList>
            <consortium name="RefSeq"/>
        </authorList>
    </citation>
    <scope>IDENTIFICATION</scope>
    <source>
        <tissue evidence="3">Leaf</tissue>
    </source>
</reference>
<dbReference type="AlphaFoldDB" id="A0A1U7VTD9"/>